<dbReference type="PROSITE" id="PS51257">
    <property type="entry name" value="PROKAR_LIPOPROTEIN"/>
    <property type="match status" value="1"/>
</dbReference>
<organism evidence="2 3">
    <name type="scientific">Pseudovibrio ascidiaceicola</name>
    <dbReference type="NCBI Taxonomy" id="285279"/>
    <lineage>
        <taxon>Bacteria</taxon>
        <taxon>Pseudomonadati</taxon>
        <taxon>Pseudomonadota</taxon>
        <taxon>Alphaproteobacteria</taxon>
        <taxon>Hyphomicrobiales</taxon>
        <taxon>Stappiaceae</taxon>
        <taxon>Pseudovibrio</taxon>
    </lineage>
</organism>
<feature type="signal peptide" evidence="1">
    <location>
        <begin position="1"/>
        <end position="20"/>
    </location>
</feature>
<evidence type="ECO:0000313" key="3">
    <source>
        <dbReference type="Proteomes" id="UP000199598"/>
    </source>
</evidence>
<feature type="chain" id="PRO_5045742892" description="Lipoprotein" evidence="1">
    <location>
        <begin position="21"/>
        <end position="91"/>
    </location>
</feature>
<accession>A0A1I3W0C2</accession>
<evidence type="ECO:0008006" key="4">
    <source>
        <dbReference type="Google" id="ProtNLM"/>
    </source>
</evidence>
<sequence>MKMKSAPLVLASVAMLSLLAACGSSEQSKRAFISFKAYSSCLKEIKPNASQGFRADAGRSETFEFDIYRPKAKLSSAETAKMRACYNQRNK</sequence>
<proteinExistence type="predicted"/>
<comment type="caution">
    <text evidence="2">The sequence shown here is derived from an EMBL/GenBank/DDBJ whole genome shotgun (WGS) entry which is preliminary data.</text>
</comment>
<dbReference type="RefSeq" id="WP_093516765.1">
    <property type="nucleotide sequence ID" value="NZ_FOSK01000001.1"/>
</dbReference>
<evidence type="ECO:0000256" key="1">
    <source>
        <dbReference type="SAM" id="SignalP"/>
    </source>
</evidence>
<protein>
    <recommendedName>
        <fullName evidence="4">Lipoprotein</fullName>
    </recommendedName>
</protein>
<dbReference type="EMBL" id="FOSK01000001">
    <property type="protein sequence ID" value="SFK00809.1"/>
    <property type="molecule type" value="Genomic_DNA"/>
</dbReference>
<dbReference type="Proteomes" id="UP000199598">
    <property type="component" value="Unassembled WGS sequence"/>
</dbReference>
<name>A0A1I3W0C2_9HYPH</name>
<keyword evidence="3" id="KW-1185">Reference proteome</keyword>
<keyword evidence="1" id="KW-0732">Signal</keyword>
<reference evidence="2 3" key="1">
    <citation type="submission" date="2016-10" db="EMBL/GenBank/DDBJ databases">
        <authorList>
            <person name="Varghese N."/>
            <person name="Submissions S."/>
        </authorList>
    </citation>
    <scope>NUCLEOTIDE SEQUENCE [LARGE SCALE GENOMIC DNA]</scope>
    <source>
        <strain evidence="2 3">DSM 16392</strain>
    </source>
</reference>
<evidence type="ECO:0000313" key="2">
    <source>
        <dbReference type="EMBL" id="SFK00809.1"/>
    </source>
</evidence>
<gene>
    <name evidence="2" type="ORF">SAMN04488518_101734</name>
</gene>